<dbReference type="Proteomes" id="UP000220340">
    <property type="component" value="Unassembled WGS sequence"/>
</dbReference>
<keyword evidence="4" id="KW-1185">Reference proteome</keyword>
<reference evidence="1 3" key="1">
    <citation type="submission" date="2016-09" db="EMBL/GenBank/DDBJ databases">
        <title>genome sequences of unsequenced Mycobacteria.</title>
        <authorList>
            <person name="Greninger A.L."/>
            <person name="Jerome K.R."/>
            <person name="Mcnair B."/>
            <person name="Wallis C."/>
            <person name="Fang F."/>
        </authorList>
    </citation>
    <scope>NUCLEOTIDE SEQUENCE [LARGE SCALE GENOMIC DNA]</scope>
    <source>
        <strain evidence="1 3">BM1</strain>
    </source>
</reference>
<evidence type="ECO:0000313" key="3">
    <source>
        <dbReference type="Proteomes" id="UP000191039"/>
    </source>
</evidence>
<evidence type="ECO:0000313" key="4">
    <source>
        <dbReference type="Proteomes" id="UP000220340"/>
    </source>
</evidence>
<dbReference type="EMBL" id="MIJD01000262">
    <property type="protein sequence ID" value="OPE50268.1"/>
    <property type="molecule type" value="Genomic_DNA"/>
</dbReference>
<evidence type="ECO:0000313" key="1">
    <source>
        <dbReference type="EMBL" id="OPE50268.1"/>
    </source>
</evidence>
<comment type="caution">
    <text evidence="1">The sequence shown here is derived from an EMBL/GenBank/DDBJ whole genome shotgun (WGS) entry which is preliminary data.</text>
</comment>
<dbReference type="RefSeq" id="WP_073853898.1">
    <property type="nucleotide sequence ID" value="NZ_BAAATC010000018.1"/>
</dbReference>
<protein>
    <recommendedName>
        <fullName evidence="5">6,7-dimethyl-8-ribityllumazine synthase</fullName>
    </recommendedName>
</protein>
<sequence length="136" mass="14542">MTITAIQIGLDPDVIDVSSPDFAQFRGLTREKLRAANDDNVAGLRAAGYQVDSCLIPFGEAGAAKARQWLAAGRYDAVLIGAGIRLVAANTLLFEAIVNAAHTSQPGCRFVFNRAAVATPDDIRRWYPDPEAVVPS</sequence>
<proteinExistence type="predicted"/>
<organism evidence="1 3">
    <name type="scientific">Mycolicibacterium diernhoferi</name>
    <dbReference type="NCBI Taxonomy" id="1801"/>
    <lineage>
        <taxon>Bacteria</taxon>
        <taxon>Bacillati</taxon>
        <taxon>Actinomycetota</taxon>
        <taxon>Actinomycetes</taxon>
        <taxon>Mycobacteriales</taxon>
        <taxon>Mycobacteriaceae</taxon>
        <taxon>Mycolicibacterium</taxon>
    </lineage>
</organism>
<evidence type="ECO:0008006" key="5">
    <source>
        <dbReference type="Google" id="ProtNLM"/>
    </source>
</evidence>
<dbReference type="EMBL" id="PDCR01000012">
    <property type="protein sequence ID" value="PEG54497.1"/>
    <property type="molecule type" value="Genomic_DNA"/>
</dbReference>
<evidence type="ECO:0000313" key="2">
    <source>
        <dbReference type="EMBL" id="PEG54497.1"/>
    </source>
</evidence>
<reference evidence="2 4" key="2">
    <citation type="submission" date="2017-10" db="EMBL/GenBank/DDBJ databases">
        <title>The new phylogeny of genus Mycobacterium.</title>
        <authorList>
            <person name="Tortoli E."/>
            <person name="Trovato A."/>
            <person name="Cirillo D.M."/>
        </authorList>
    </citation>
    <scope>NUCLEOTIDE SEQUENCE [LARGE SCALE GENOMIC DNA]</scope>
    <source>
        <strain evidence="2 4">IP141170001</strain>
    </source>
</reference>
<gene>
    <name evidence="1" type="ORF">BV510_21185</name>
    <name evidence="2" type="ORF">CRI78_11515</name>
</gene>
<dbReference type="Proteomes" id="UP000191039">
    <property type="component" value="Unassembled WGS sequence"/>
</dbReference>
<dbReference type="STRING" id="1801.BRW64_02575"/>
<accession>A0A1Q4HLQ8</accession>
<dbReference type="AlphaFoldDB" id="A0A1Q4HLQ8"/>
<name>A0A1Q4HLQ8_9MYCO</name>
<dbReference type="OrthoDB" id="1495085at2"/>